<evidence type="ECO:0000313" key="1">
    <source>
        <dbReference type="EMBL" id="QHT06277.1"/>
    </source>
</evidence>
<name>A0A6C0CPX1_9ZZZZ</name>
<sequence length="112" mass="13743">MENFLYNINEIRKKRTHSIDEVMDYYNNINIPTPETSDYEYNEDNDEYFIDLDEESLRKEYKSYRVCELRDIMKYYSIPSKKMRKTELIRKIVAFELNQENAALVQLRYTDN</sequence>
<accession>A0A6C0CPX1</accession>
<proteinExistence type="predicted"/>
<dbReference type="AlphaFoldDB" id="A0A6C0CPX1"/>
<organism evidence="1">
    <name type="scientific">viral metagenome</name>
    <dbReference type="NCBI Taxonomy" id="1070528"/>
    <lineage>
        <taxon>unclassified sequences</taxon>
        <taxon>metagenomes</taxon>
        <taxon>organismal metagenomes</taxon>
    </lineage>
</organism>
<reference evidence="1" key="1">
    <citation type="journal article" date="2020" name="Nature">
        <title>Giant virus diversity and host interactions through global metagenomics.</title>
        <authorList>
            <person name="Schulz F."/>
            <person name="Roux S."/>
            <person name="Paez-Espino D."/>
            <person name="Jungbluth S."/>
            <person name="Walsh D.A."/>
            <person name="Denef V.J."/>
            <person name="McMahon K.D."/>
            <person name="Konstantinidis K.T."/>
            <person name="Eloe-Fadrosh E.A."/>
            <person name="Kyrpides N.C."/>
            <person name="Woyke T."/>
        </authorList>
    </citation>
    <scope>NUCLEOTIDE SEQUENCE</scope>
    <source>
        <strain evidence="1">GVMAG-M-3300021425-30</strain>
    </source>
</reference>
<dbReference type="EMBL" id="MN739467">
    <property type="protein sequence ID" value="QHT06277.1"/>
    <property type="molecule type" value="Genomic_DNA"/>
</dbReference>
<protein>
    <submittedName>
        <fullName evidence="1">Uncharacterized protein</fullName>
    </submittedName>
</protein>